<accession>A0A200PTI1</accession>
<dbReference type="PANTHER" id="PTHR33286">
    <property type="entry name" value="BIFUNCTIONAL INHIBITOR/LIPID-TRANSFER PROTEIN/SEED STORAGE 2S ALBUMIN SUPERFAMILY PROTEIN"/>
    <property type="match status" value="1"/>
</dbReference>
<dbReference type="PANTHER" id="PTHR33286:SF1">
    <property type="entry name" value="OS01G0800600 PROTEIN"/>
    <property type="match status" value="1"/>
</dbReference>
<feature type="domain" description="Bifunctional inhibitor/plant lipid transfer protein/seed storage helical" evidence="2">
    <location>
        <begin position="18"/>
        <end position="110"/>
    </location>
</feature>
<feature type="signal peptide" evidence="1">
    <location>
        <begin position="1"/>
        <end position="24"/>
    </location>
</feature>
<proteinExistence type="predicted"/>
<feature type="chain" id="PRO_5012012884" evidence="1">
    <location>
        <begin position="25"/>
        <end position="114"/>
    </location>
</feature>
<name>A0A200PTI1_MACCD</name>
<dbReference type="SUPFAM" id="SSF47699">
    <property type="entry name" value="Bifunctional inhibitor/lipid-transfer protein/seed storage 2S albumin"/>
    <property type="match status" value="1"/>
</dbReference>
<dbReference type="Proteomes" id="UP000195402">
    <property type="component" value="Unassembled WGS sequence"/>
</dbReference>
<dbReference type="InterPro" id="IPR044741">
    <property type="entry name" value="NsLTP-like"/>
</dbReference>
<dbReference type="FunCoup" id="A0A200PTI1">
    <property type="interactions" value="97"/>
</dbReference>
<dbReference type="AlphaFoldDB" id="A0A200PTI1"/>
<gene>
    <name evidence="3" type="ORF">BVC80_1515g5</name>
</gene>
<organism evidence="3 4">
    <name type="scientific">Macleaya cordata</name>
    <name type="common">Five-seeded plume-poppy</name>
    <name type="synonym">Bocconia cordata</name>
    <dbReference type="NCBI Taxonomy" id="56857"/>
    <lineage>
        <taxon>Eukaryota</taxon>
        <taxon>Viridiplantae</taxon>
        <taxon>Streptophyta</taxon>
        <taxon>Embryophyta</taxon>
        <taxon>Tracheophyta</taxon>
        <taxon>Spermatophyta</taxon>
        <taxon>Magnoliopsida</taxon>
        <taxon>Ranunculales</taxon>
        <taxon>Papaveraceae</taxon>
        <taxon>Papaveroideae</taxon>
        <taxon>Macleaya</taxon>
    </lineage>
</organism>
<dbReference type="OrthoDB" id="653734at2759"/>
<dbReference type="OMA" id="QKSGPKI"/>
<evidence type="ECO:0000259" key="2">
    <source>
        <dbReference type="Pfam" id="PF14368"/>
    </source>
</evidence>
<dbReference type="InterPro" id="IPR016140">
    <property type="entry name" value="Bifunc_inhib/LTP/seed_store"/>
</dbReference>
<dbReference type="Pfam" id="PF14368">
    <property type="entry name" value="LTP_2"/>
    <property type="match status" value="1"/>
</dbReference>
<dbReference type="InParanoid" id="A0A200PTI1"/>
<protein>
    <submittedName>
        <fullName evidence="3">Bifunctional inhibitor/plant lipid transfer protein/seed storage helical domain</fullName>
    </submittedName>
</protein>
<dbReference type="InterPro" id="IPR036312">
    <property type="entry name" value="Bifun_inhib/LTP/seed_sf"/>
</dbReference>
<dbReference type="CDD" id="cd04660">
    <property type="entry name" value="nsLTP_like"/>
    <property type="match status" value="1"/>
</dbReference>
<sequence length="114" mass="12025">MAAVFNIRCLGFAVLIVVVGVLTSRDNGVSCQQQGCEGDIQGLISQCAQYVLKEGPKTPPSQGCCDVVKKADVPCICQHVTPAIEALVSVEKVIYVADYCGKALPRGTKCGSKH</sequence>
<dbReference type="Gene3D" id="1.10.110.10">
    <property type="entry name" value="Plant lipid-transfer and hydrophobic proteins"/>
    <property type="match status" value="1"/>
</dbReference>
<evidence type="ECO:0000313" key="3">
    <source>
        <dbReference type="EMBL" id="OVA01514.1"/>
    </source>
</evidence>
<keyword evidence="1" id="KW-0732">Signal</keyword>
<dbReference type="STRING" id="56857.A0A200PTI1"/>
<reference evidence="3 4" key="1">
    <citation type="journal article" date="2017" name="Mol. Plant">
        <title>The Genome of Medicinal Plant Macleaya cordata Provides New Insights into Benzylisoquinoline Alkaloids Metabolism.</title>
        <authorList>
            <person name="Liu X."/>
            <person name="Liu Y."/>
            <person name="Huang P."/>
            <person name="Ma Y."/>
            <person name="Qing Z."/>
            <person name="Tang Q."/>
            <person name="Cao H."/>
            <person name="Cheng P."/>
            <person name="Zheng Y."/>
            <person name="Yuan Z."/>
            <person name="Zhou Y."/>
            <person name="Liu J."/>
            <person name="Tang Z."/>
            <person name="Zhuo Y."/>
            <person name="Zhang Y."/>
            <person name="Yu L."/>
            <person name="Huang J."/>
            <person name="Yang P."/>
            <person name="Peng Q."/>
            <person name="Zhang J."/>
            <person name="Jiang W."/>
            <person name="Zhang Z."/>
            <person name="Lin K."/>
            <person name="Ro D.K."/>
            <person name="Chen X."/>
            <person name="Xiong X."/>
            <person name="Shang Y."/>
            <person name="Huang S."/>
            <person name="Zeng J."/>
        </authorList>
    </citation>
    <scope>NUCLEOTIDE SEQUENCE [LARGE SCALE GENOMIC DNA]</scope>
    <source>
        <strain evidence="4">cv. BLH2017</strain>
        <tissue evidence="3">Root</tissue>
    </source>
</reference>
<dbReference type="EMBL" id="MVGT01004067">
    <property type="protein sequence ID" value="OVA01514.1"/>
    <property type="molecule type" value="Genomic_DNA"/>
</dbReference>
<comment type="caution">
    <text evidence="3">The sequence shown here is derived from an EMBL/GenBank/DDBJ whole genome shotgun (WGS) entry which is preliminary data.</text>
</comment>
<keyword evidence="4" id="KW-1185">Reference proteome</keyword>
<evidence type="ECO:0000256" key="1">
    <source>
        <dbReference type="SAM" id="SignalP"/>
    </source>
</evidence>
<evidence type="ECO:0000313" key="4">
    <source>
        <dbReference type="Proteomes" id="UP000195402"/>
    </source>
</evidence>